<dbReference type="Gene3D" id="3.60.70.12">
    <property type="entry name" value="L-amino peptidase D-ALA esterase/amidase"/>
    <property type="match status" value="1"/>
</dbReference>
<reference evidence="3" key="2">
    <citation type="submission" date="2020-09" db="EMBL/GenBank/DDBJ databases">
        <authorList>
            <person name="Sun Q."/>
            <person name="Kim S."/>
        </authorList>
    </citation>
    <scope>NUCLEOTIDE SEQUENCE</scope>
    <source>
        <strain evidence="3">KCTC 42590</strain>
    </source>
</reference>
<dbReference type="PANTHER" id="PTHR36512">
    <property type="entry name" value="D-AMINOPEPTIDASE"/>
    <property type="match status" value="1"/>
</dbReference>
<name>A0A919APG3_9PROT</name>
<comment type="caution">
    <text evidence="3">The sequence shown here is derived from an EMBL/GenBank/DDBJ whole genome shotgun (WGS) entry which is preliminary data.</text>
</comment>
<dbReference type="Pfam" id="PF03576">
    <property type="entry name" value="Peptidase_S58"/>
    <property type="match status" value="1"/>
</dbReference>
<feature type="chain" id="PRO_5037204254" evidence="2">
    <location>
        <begin position="25"/>
        <end position="391"/>
    </location>
</feature>
<dbReference type="PANTHER" id="PTHR36512:SF3">
    <property type="entry name" value="BLR5678 PROTEIN"/>
    <property type="match status" value="1"/>
</dbReference>
<dbReference type="AlphaFoldDB" id="A0A919APG3"/>
<protein>
    <submittedName>
        <fullName evidence="3">D-aminopeptidase</fullName>
    </submittedName>
</protein>
<dbReference type="InterPro" id="IPR016117">
    <property type="entry name" value="ArgJ-like_dom_sf"/>
</dbReference>
<accession>A0A919APG3</accession>
<reference evidence="3" key="1">
    <citation type="journal article" date="2014" name="Int. J. Syst. Evol. Microbiol.">
        <title>Complete genome sequence of Corynebacterium casei LMG S-19264T (=DSM 44701T), isolated from a smear-ripened cheese.</title>
        <authorList>
            <consortium name="US DOE Joint Genome Institute (JGI-PGF)"/>
            <person name="Walter F."/>
            <person name="Albersmeier A."/>
            <person name="Kalinowski J."/>
            <person name="Ruckert C."/>
        </authorList>
    </citation>
    <scope>NUCLEOTIDE SEQUENCE</scope>
    <source>
        <strain evidence="3">KCTC 42590</strain>
    </source>
</reference>
<feature type="signal peptide" evidence="2">
    <location>
        <begin position="1"/>
        <end position="24"/>
    </location>
</feature>
<dbReference type="Proteomes" id="UP000630923">
    <property type="component" value="Unassembled WGS sequence"/>
</dbReference>
<keyword evidence="2" id="KW-0732">Signal</keyword>
<proteinExistence type="inferred from homology"/>
<dbReference type="EMBL" id="BNCI01000001">
    <property type="protein sequence ID" value="GHF18771.1"/>
    <property type="molecule type" value="Genomic_DNA"/>
</dbReference>
<organism evidence="3 4">
    <name type="scientific">Kordiimonas sediminis</name>
    <dbReference type="NCBI Taxonomy" id="1735581"/>
    <lineage>
        <taxon>Bacteria</taxon>
        <taxon>Pseudomonadati</taxon>
        <taxon>Pseudomonadota</taxon>
        <taxon>Alphaproteobacteria</taxon>
        <taxon>Kordiimonadales</taxon>
        <taxon>Kordiimonadaceae</taxon>
        <taxon>Kordiimonas</taxon>
    </lineage>
</organism>
<gene>
    <name evidence="3" type="ORF">GCM10017044_11640</name>
</gene>
<dbReference type="CDD" id="cd02253">
    <property type="entry name" value="DmpA"/>
    <property type="match status" value="1"/>
</dbReference>
<sequence>MFTRLSHTAKGLAALAIIAGLATTAVPVSDVSSVEADSDKVRARDLGITPGILPTGPLNAITDVKGVKVAHHTLKAPPAINTGATVIIPADGNLRQNPVPAAVYIANGYGKLAGISQIMELGEIETPIVLTNTLNVAEGIAATVEWTLAQPGNEDVRSVNAVVGETNDGFLNDIRARAVTKDQIKETLDKAVSGPVTEGAVGAGTGTVAFGWKGGIGTSSRRLPASLGGHTVGVLVQANYGGVLTIDGHKIGEQLDQYYLKDAVGTDASADGSIMIVVATDAPLSDRNLLRLAKRATVGLARTGSSMTNGSGDYILAFSTHPSVRRDNSADALDQNTLPNSRMSPLFQSVAEATEEAIYNALLMAEDTIGHRGTIKALPVKDVKNILMKSQ</sequence>
<evidence type="ECO:0000313" key="4">
    <source>
        <dbReference type="Proteomes" id="UP000630923"/>
    </source>
</evidence>
<dbReference type="RefSeq" id="WP_191250752.1">
    <property type="nucleotide sequence ID" value="NZ_BNCI01000001.1"/>
</dbReference>
<evidence type="ECO:0000313" key="3">
    <source>
        <dbReference type="EMBL" id="GHF18771.1"/>
    </source>
</evidence>
<evidence type="ECO:0000256" key="1">
    <source>
        <dbReference type="ARBA" id="ARBA00007068"/>
    </source>
</evidence>
<dbReference type="SUPFAM" id="SSF56266">
    <property type="entry name" value="DmpA/ArgJ-like"/>
    <property type="match status" value="1"/>
</dbReference>
<dbReference type="InterPro" id="IPR005321">
    <property type="entry name" value="Peptidase_S58_DmpA"/>
</dbReference>
<dbReference type="GO" id="GO:0004177">
    <property type="term" value="F:aminopeptidase activity"/>
    <property type="evidence" value="ECO:0007669"/>
    <property type="project" value="TreeGrafter"/>
</dbReference>
<evidence type="ECO:0000256" key="2">
    <source>
        <dbReference type="SAM" id="SignalP"/>
    </source>
</evidence>
<keyword evidence="4" id="KW-1185">Reference proteome</keyword>
<comment type="similarity">
    <text evidence="1">Belongs to the peptidase S58 family.</text>
</comment>